<dbReference type="Proteomes" id="UP000051494">
    <property type="component" value="Unassembled WGS sequence"/>
</dbReference>
<evidence type="ECO:0000313" key="1">
    <source>
        <dbReference type="EMBL" id="KRG17866.1"/>
    </source>
</evidence>
<gene>
    <name evidence="2" type="ORF">CC99x_008945</name>
    <name evidence="1" type="ORF">CC99x_01989</name>
</gene>
<name>A0A0Q9YKG0_9GAMM</name>
<proteinExistence type="predicted"/>
<sequence length="640" mass="72269">MKVFINSSSLLRNLVSRLGPRATDQPQRLWSQTKRNSVHFVDSEGRTKPYGIPVQIAEGNLPKRIAFFGGVSGCIAAIERFFNSPIYIENGTKLIVYVDANWKSAIPKTLDQPWGQEVGSLIPANRKMIKKMFPQLTDSDRLQISEMGQMQDQILREQGFLIASKSKNIEIIQGNHFDQAKCSVQYSEAVDDQYTPMLRIQSGNSFKEIPLDGTLVINNASVYGKLTTGNHDLTDASGDKLDFKQGTSLFGTGAIEQIGENIVGVGLGLTYLWAASKLKQNGVNLIGLYDKNFDSPKSVSELVEANEANNWIKELPEDTLNSLEVYAIQDCIFKKNIDGEYEVTLPTGEVKNVGNDLYDLTGYIPAIELTQDLPDEVVYRPVEAGVFAFPHDMLRNEVNTILNDAGNLSEKEKNQFLELIRMVEQSHELRERLKPTNTTLNFSQFKDIQDRMAKNHADIKKFVKKCGGSVLAIFNRYETDFDRSIFMEHVPKGSAPYTYALASHQFGHIPNLSLFESHLIRSSHLFEVVCNEFKELTDLDLTVELYDKYIEKLQERVVYQKSSIENVGLAQRVDAFKTAVLEVYPDILKNKLDEFCQLQGSYFKNSEKFLLASHEDDILHRTFVCDDNGLFTSRSSKPSI</sequence>
<dbReference type="EMBL" id="LKHV01000011">
    <property type="protein sequence ID" value="KRG17866.1"/>
    <property type="molecule type" value="Genomic_DNA"/>
</dbReference>
<reference evidence="1" key="1">
    <citation type="submission" date="2015-09" db="EMBL/GenBank/DDBJ databases">
        <title>Draft Genome Sequences of Two Novel Amoeba-resistant Intranuclear Bacteria, Candidatus Berkiella cookevillensis and Candidatus Berkiella aquae.</title>
        <authorList>
            <person name="Mehari Y.T."/>
            <person name="Arivett B.A."/>
            <person name="Farone A.L."/>
            <person name="Gunderson J.H."/>
            <person name="Farone M.B."/>
        </authorList>
    </citation>
    <scope>NUCLEOTIDE SEQUENCE [LARGE SCALE GENOMIC DNA]</scope>
    <source>
        <strain evidence="1">CC99</strain>
    </source>
</reference>
<accession>A0A0Q9YKG0</accession>
<evidence type="ECO:0000313" key="2">
    <source>
        <dbReference type="EMBL" id="MCS5709028.1"/>
    </source>
</evidence>
<organism evidence="1">
    <name type="scientific">Candidatus Berkiella cookevillensis</name>
    <dbReference type="NCBI Taxonomy" id="437022"/>
    <lineage>
        <taxon>Bacteria</taxon>
        <taxon>Pseudomonadati</taxon>
        <taxon>Pseudomonadota</taxon>
        <taxon>Gammaproteobacteria</taxon>
        <taxon>Candidatus Berkiellales</taxon>
        <taxon>Candidatus Berkiellaceae</taxon>
        <taxon>Candidatus Berkiella</taxon>
    </lineage>
</organism>
<comment type="caution">
    <text evidence="1">The sequence shown here is derived from an EMBL/GenBank/DDBJ whole genome shotgun (WGS) entry which is preliminary data.</text>
</comment>
<evidence type="ECO:0000313" key="3">
    <source>
        <dbReference type="Proteomes" id="UP000051494"/>
    </source>
</evidence>
<dbReference type="RefSeq" id="WP_057625095.1">
    <property type="nucleotide sequence ID" value="NZ_LKHV02000001.1"/>
</dbReference>
<protein>
    <submittedName>
        <fullName evidence="1">Uncharacterized protein</fullName>
    </submittedName>
</protein>
<reference evidence="2" key="2">
    <citation type="journal article" date="2016" name="Genome Announc.">
        <title>Draft Genome Sequences of Two Novel Amoeba-Resistant Intranuclear Bacteria, 'Candidatus Berkiella cookevillensis' and 'Candidatus Berkiella aquae'.</title>
        <authorList>
            <person name="Mehari Y.T."/>
            <person name="Arivett B.A."/>
            <person name="Farone A.L."/>
            <person name="Gunderson J.H."/>
            <person name="Farone M.B."/>
        </authorList>
    </citation>
    <scope>NUCLEOTIDE SEQUENCE</scope>
    <source>
        <strain evidence="2">CC99</strain>
    </source>
</reference>
<keyword evidence="3" id="KW-1185">Reference proteome</keyword>
<reference evidence="2" key="3">
    <citation type="submission" date="2021-06" db="EMBL/GenBank/DDBJ databases">
        <title>Genomic Description and Analysis of Intracellular Bacteria, Candidatus Berkiella cookevillensis and Candidatus Berkiella aquae.</title>
        <authorList>
            <person name="Kidane D.T."/>
            <person name="Mehari Y.T."/>
            <person name="Rice F.C."/>
            <person name="Arivett B.A."/>
            <person name="Farone A.L."/>
            <person name="Berk S.G."/>
            <person name="Farone M.B."/>
        </authorList>
    </citation>
    <scope>NUCLEOTIDE SEQUENCE</scope>
    <source>
        <strain evidence="2">CC99</strain>
    </source>
</reference>
<dbReference type="EMBL" id="LKHV02000001">
    <property type="protein sequence ID" value="MCS5709028.1"/>
    <property type="molecule type" value="Genomic_DNA"/>
</dbReference>
<dbReference type="AlphaFoldDB" id="A0A0Q9YKG0"/>